<feature type="region of interest" description="Disordered" evidence="1">
    <location>
        <begin position="1"/>
        <end position="63"/>
    </location>
</feature>
<organism evidence="3 4">
    <name type="scientific">Aspergillus puulaauensis</name>
    <dbReference type="NCBI Taxonomy" id="1220207"/>
    <lineage>
        <taxon>Eukaryota</taxon>
        <taxon>Fungi</taxon>
        <taxon>Dikarya</taxon>
        <taxon>Ascomycota</taxon>
        <taxon>Pezizomycotina</taxon>
        <taxon>Eurotiomycetes</taxon>
        <taxon>Eurotiomycetidae</taxon>
        <taxon>Eurotiales</taxon>
        <taxon>Aspergillaceae</taxon>
        <taxon>Aspergillus</taxon>
    </lineage>
</organism>
<keyword evidence="2" id="KW-0812">Transmembrane</keyword>
<feature type="transmembrane region" description="Helical" evidence="2">
    <location>
        <begin position="94"/>
        <end position="114"/>
    </location>
</feature>
<dbReference type="AlphaFoldDB" id="A0A7R7XS78"/>
<sequence>MARRTVSEGPERNAMELPKYPGSCASREQPPPYIDVDLEQQHSTDPPGYQNGSPTRDSNRNEASESNICLGVWRMERPTRRTWKRPCSRFEWEVLGGFSILFLLVGGVLVYYIYADYPRLFHKSHGKGKA</sequence>
<dbReference type="Proteomes" id="UP000654913">
    <property type="component" value="Chromosome 5"/>
</dbReference>
<keyword evidence="2" id="KW-1133">Transmembrane helix</keyword>
<protein>
    <submittedName>
        <fullName evidence="3">Uncharacterized protein</fullName>
    </submittedName>
</protein>
<keyword evidence="4" id="KW-1185">Reference proteome</keyword>
<name>A0A7R7XS78_9EURO</name>
<evidence type="ECO:0000256" key="1">
    <source>
        <dbReference type="SAM" id="MobiDB-lite"/>
    </source>
</evidence>
<reference evidence="3" key="1">
    <citation type="submission" date="2021-01" db="EMBL/GenBank/DDBJ databases">
        <authorList>
            <consortium name="Aspergillus puulaauensis MK2 genome sequencing consortium"/>
            <person name="Kazuki M."/>
            <person name="Futagami T."/>
        </authorList>
    </citation>
    <scope>NUCLEOTIDE SEQUENCE</scope>
    <source>
        <strain evidence="3">MK2</strain>
    </source>
</reference>
<accession>A0A7R7XS78</accession>
<keyword evidence="2" id="KW-0472">Membrane</keyword>
<dbReference type="KEGG" id="apuu:APUU_51327A"/>
<dbReference type="GeneID" id="64976621"/>
<evidence type="ECO:0000313" key="4">
    <source>
        <dbReference type="Proteomes" id="UP000654913"/>
    </source>
</evidence>
<dbReference type="RefSeq" id="XP_041558810.1">
    <property type="nucleotide sequence ID" value="XM_041706423.1"/>
</dbReference>
<proteinExistence type="predicted"/>
<dbReference type="EMBL" id="AP024447">
    <property type="protein sequence ID" value="BCS26616.1"/>
    <property type="molecule type" value="Genomic_DNA"/>
</dbReference>
<gene>
    <name evidence="3" type="ORF">APUU_51327A</name>
</gene>
<evidence type="ECO:0000313" key="3">
    <source>
        <dbReference type="EMBL" id="BCS26616.1"/>
    </source>
</evidence>
<reference evidence="3" key="2">
    <citation type="submission" date="2021-02" db="EMBL/GenBank/DDBJ databases">
        <title>Aspergillus puulaauensis MK2 genome sequence.</title>
        <authorList>
            <person name="Futagami T."/>
            <person name="Mori K."/>
            <person name="Kadooka C."/>
            <person name="Tanaka T."/>
        </authorList>
    </citation>
    <scope>NUCLEOTIDE SEQUENCE</scope>
    <source>
        <strain evidence="3">MK2</strain>
    </source>
</reference>
<feature type="compositionally biased region" description="Basic and acidic residues" evidence="1">
    <location>
        <begin position="1"/>
        <end position="14"/>
    </location>
</feature>
<dbReference type="OrthoDB" id="10544610at2759"/>
<evidence type="ECO:0000256" key="2">
    <source>
        <dbReference type="SAM" id="Phobius"/>
    </source>
</evidence>